<reference evidence="1" key="1">
    <citation type="submission" date="2017-04" db="EMBL/GenBank/DDBJ databases">
        <title>Genome deletions in a multicellular cyanobacterial endosymbiont for morphological adaptation in marine diatoms.</title>
        <authorList>
            <person name="Wang Y."/>
            <person name="Gao H."/>
            <person name="Li R."/>
            <person name="Xu X."/>
        </authorList>
    </citation>
    <scope>NUCLEOTIDE SEQUENCE</scope>
    <source>
        <strain evidence="1">FACHB 800</strain>
    </source>
</reference>
<dbReference type="AlphaFoldDB" id="A0A975TBT8"/>
<evidence type="ECO:0000313" key="1">
    <source>
        <dbReference type="EMBL" id="QXE25923.1"/>
    </source>
</evidence>
<dbReference type="EMBL" id="CP021056">
    <property type="protein sequence ID" value="QXE25923.1"/>
    <property type="molecule type" value="Genomic_DNA"/>
</dbReference>
<accession>A0A975TBT8</accession>
<name>A0A975TBT8_9NOST</name>
<protein>
    <submittedName>
        <fullName evidence="1">Uncharacterized protein</fullName>
    </submittedName>
</protein>
<dbReference type="RefSeq" id="WP_190604536.1">
    <property type="nucleotide sequence ID" value="NZ_CP021056.1"/>
</dbReference>
<proteinExistence type="predicted"/>
<evidence type="ECO:0000313" key="2">
    <source>
        <dbReference type="Proteomes" id="UP000683511"/>
    </source>
</evidence>
<keyword evidence="2" id="KW-1185">Reference proteome</keyword>
<dbReference type="Proteomes" id="UP000683511">
    <property type="component" value="Chromosome"/>
</dbReference>
<organism evidence="1 2">
    <name type="scientific">Richelia sinica FACHB-800</name>
    <dbReference type="NCBI Taxonomy" id="1357546"/>
    <lineage>
        <taxon>Bacteria</taxon>
        <taxon>Bacillati</taxon>
        <taxon>Cyanobacteriota</taxon>
        <taxon>Cyanophyceae</taxon>
        <taxon>Nostocales</taxon>
        <taxon>Nostocaceae</taxon>
        <taxon>Richelia</taxon>
    </lineage>
</organism>
<sequence length="53" mass="6263">MERDKKQQLYLSWSQLVVKFLLSAWDLTFDLPLVGRSEVKSFADYTYFGVKSK</sequence>
<dbReference type="KEGG" id="rsin:B6N60_04645"/>
<gene>
    <name evidence="1" type="ORF">B6N60_04645</name>
</gene>